<dbReference type="EMBL" id="LR746269">
    <property type="protein sequence ID" value="CAA7398224.1"/>
    <property type="molecule type" value="Genomic_DNA"/>
</dbReference>
<name>A0A7I8KM69_SPIIN</name>
<accession>A0A7I8KM69</accession>
<reference evidence="1" key="1">
    <citation type="submission" date="2020-02" db="EMBL/GenBank/DDBJ databases">
        <authorList>
            <person name="Scholz U."/>
            <person name="Mascher M."/>
            <person name="Fiebig A."/>
        </authorList>
    </citation>
    <scope>NUCLEOTIDE SEQUENCE</scope>
</reference>
<organism evidence="1 2">
    <name type="scientific">Spirodela intermedia</name>
    <name type="common">Intermediate duckweed</name>
    <dbReference type="NCBI Taxonomy" id="51605"/>
    <lineage>
        <taxon>Eukaryota</taxon>
        <taxon>Viridiplantae</taxon>
        <taxon>Streptophyta</taxon>
        <taxon>Embryophyta</taxon>
        <taxon>Tracheophyta</taxon>
        <taxon>Spermatophyta</taxon>
        <taxon>Magnoliopsida</taxon>
        <taxon>Liliopsida</taxon>
        <taxon>Araceae</taxon>
        <taxon>Lemnoideae</taxon>
        <taxon>Spirodela</taxon>
    </lineage>
</organism>
<dbReference type="PANTHER" id="PTHR44843:SF14">
    <property type="entry name" value="METHYLTRANSFERASE TYPE 11 DOMAIN-CONTAINING PROTEIN"/>
    <property type="match status" value="1"/>
</dbReference>
<dbReference type="Proteomes" id="UP000663760">
    <property type="component" value="Chromosome 6"/>
</dbReference>
<gene>
    <name evidence="1" type="ORF">SI8410_06008889</name>
</gene>
<dbReference type="PANTHER" id="PTHR44843">
    <property type="entry name" value="METHYLTRANSFERASE"/>
    <property type="match status" value="1"/>
</dbReference>
<evidence type="ECO:0000313" key="1">
    <source>
        <dbReference type="EMBL" id="CAA7398224.1"/>
    </source>
</evidence>
<protein>
    <submittedName>
        <fullName evidence="1">Uncharacterized protein</fullName>
    </submittedName>
</protein>
<evidence type="ECO:0000313" key="2">
    <source>
        <dbReference type="Proteomes" id="UP000663760"/>
    </source>
</evidence>
<keyword evidence="2" id="KW-1185">Reference proteome</keyword>
<dbReference type="AlphaFoldDB" id="A0A7I8KM69"/>
<proteinExistence type="predicted"/>
<sequence length="407" mass="46057">MRLEFCVSLLGSFGNRPWRHSAKSSSMGNLLVRLLFRGVSRPRPPLRVRYHCLRRGLQVPCGSERSGARHCGPDHGWFSCAELQVPVRGRAGKRSLALKEIWVPDSVGISENKCSPLVTSGDIFDQPFGNNTFDFIFSCCDTVELPKWPASLALEISWIMKSEGFESVLYSLHSFLGSFPGFKLEDGSLVAISTNKFSILEHKLKLLYSAEPQIKEDPLKPWITLKRNMEKSYRSSVGSWFEKQYPKKSKIFEVYAIETDRTYHSEYGSKKGVSLLPYAAWVRNETLSFEMSDDSDQKTEVNGRGMARIRSTEENIQVFDFVEWLKNTVSMADFVVMKLDMKGTEFDLIPASFDTGCHYNRWQKCCPQGRTPNTTIHMSSSCKFSLCSGCVEFMFISGGGCTITFIS</sequence>
<dbReference type="OrthoDB" id="10006218at2759"/>